<evidence type="ECO:0000313" key="2">
    <source>
        <dbReference type="Proteomes" id="UP001175271"/>
    </source>
</evidence>
<dbReference type="Proteomes" id="UP001175271">
    <property type="component" value="Unassembled WGS sequence"/>
</dbReference>
<dbReference type="EMBL" id="JAUCMV010000001">
    <property type="protein sequence ID" value="KAK0426095.1"/>
    <property type="molecule type" value="Genomic_DNA"/>
</dbReference>
<gene>
    <name evidence="1" type="ORF">QR680_009532</name>
</gene>
<reference evidence="1" key="1">
    <citation type="submission" date="2023-06" db="EMBL/GenBank/DDBJ databases">
        <title>Genomic analysis of the entomopathogenic nematode Steinernema hermaphroditum.</title>
        <authorList>
            <person name="Schwarz E.M."/>
            <person name="Heppert J.K."/>
            <person name="Baniya A."/>
            <person name="Schwartz H.T."/>
            <person name="Tan C.-H."/>
            <person name="Antoshechkin I."/>
            <person name="Sternberg P.W."/>
            <person name="Goodrich-Blair H."/>
            <person name="Dillman A.R."/>
        </authorList>
    </citation>
    <scope>NUCLEOTIDE SEQUENCE</scope>
    <source>
        <strain evidence="1">PS9179</strain>
        <tissue evidence="1">Whole animal</tissue>
    </source>
</reference>
<protein>
    <submittedName>
        <fullName evidence="1">Uncharacterized protein</fullName>
    </submittedName>
</protein>
<accession>A0AA39MA44</accession>
<comment type="caution">
    <text evidence="1">The sequence shown here is derived from an EMBL/GenBank/DDBJ whole genome shotgun (WGS) entry which is preliminary data.</text>
</comment>
<keyword evidence="2" id="KW-1185">Reference proteome</keyword>
<evidence type="ECO:0000313" key="1">
    <source>
        <dbReference type="EMBL" id="KAK0426095.1"/>
    </source>
</evidence>
<dbReference type="AlphaFoldDB" id="A0AA39MA44"/>
<name>A0AA39MA44_9BILA</name>
<sequence>MTVQSPLSGLIRFKDSLPSSLWSFVIPTERSPNSAITASIDPRLDIVEQGPFSSVLALHSCQGERKNTCGWFETPTDPRRSTANIDGPGEFQLVHARKSKNVEVIE</sequence>
<proteinExistence type="predicted"/>
<organism evidence="1 2">
    <name type="scientific">Steinernema hermaphroditum</name>
    <dbReference type="NCBI Taxonomy" id="289476"/>
    <lineage>
        <taxon>Eukaryota</taxon>
        <taxon>Metazoa</taxon>
        <taxon>Ecdysozoa</taxon>
        <taxon>Nematoda</taxon>
        <taxon>Chromadorea</taxon>
        <taxon>Rhabditida</taxon>
        <taxon>Tylenchina</taxon>
        <taxon>Panagrolaimomorpha</taxon>
        <taxon>Strongyloidoidea</taxon>
        <taxon>Steinernematidae</taxon>
        <taxon>Steinernema</taxon>
    </lineage>
</organism>